<evidence type="ECO:0000259" key="2">
    <source>
        <dbReference type="Pfam" id="PF08241"/>
    </source>
</evidence>
<gene>
    <name evidence="3" type="primary">rebM</name>
    <name evidence="3" type="ORF">CLORY_15070</name>
</gene>
<dbReference type="Gene3D" id="3.40.50.150">
    <property type="entry name" value="Vaccinia Virus protein VP39"/>
    <property type="match status" value="1"/>
</dbReference>
<name>A0A1V4ISK2_9CLOT</name>
<reference evidence="3 4" key="1">
    <citation type="submission" date="2017-03" db="EMBL/GenBank/DDBJ databases">
        <title>Genome sequence of Clostridium oryzae DSM 28571.</title>
        <authorList>
            <person name="Poehlein A."/>
            <person name="Daniel R."/>
        </authorList>
    </citation>
    <scope>NUCLEOTIDE SEQUENCE [LARGE SCALE GENOMIC DNA]</scope>
    <source>
        <strain evidence="3 4">DSM 28571</strain>
    </source>
</reference>
<dbReference type="InterPro" id="IPR050447">
    <property type="entry name" value="Erg6_SMT_methyltransf"/>
</dbReference>
<accession>A0A1V4ISK2</accession>
<dbReference type="InterPro" id="IPR013216">
    <property type="entry name" value="Methyltransf_11"/>
</dbReference>
<dbReference type="Proteomes" id="UP000190080">
    <property type="component" value="Unassembled WGS sequence"/>
</dbReference>
<dbReference type="AlphaFoldDB" id="A0A1V4ISK2"/>
<dbReference type="PANTHER" id="PTHR44068:SF11">
    <property type="entry name" value="GERANYL DIPHOSPHATE 2-C-METHYLTRANSFERASE"/>
    <property type="match status" value="1"/>
</dbReference>
<dbReference type="SUPFAM" id="SSF53335">
    <property type="entry name" value="S-adenosyl-L-methionine-dependent methyltransferases"/>
    <property type="match status" value="1"/>
</dbReference>
<dbReference type="GO" id="GO:0032259">
    <property type="term" value="P:methylation"/>
    <property type="evidence" value="ECO:0007669"/>
    <property type="project" value="UniProtKB-KW"/>
</dbReference>
<dbReference type="EC" id="2.1.1.164" evidence="3"/>
<sequence>MVDSKGWEWEKANQSPWLKPCEDSYYIANKWLQLRFKNVLDLGSGLGRHSILFAKYGFNVSAIDLSDYGVNNLKQWADKENLDIHIKVGDMTDLPYDDNSFDGVFAYHVISHTDTAGAKRVINEIERVLKPGGEIYTSMCSKESWDFKKSGYPKLDENTVINKEEGPEKDVPHFYADLDDILDLFANFEVEKVRHVDYCYIDSQKQDCKYYYINARYLYL</sequence>
<keyword evidence="3" id="KW-0489">Methyltransferase</keyword>
<dbReference type="PANTHER" id="PTHR44068">
    <property type="entry name" value="ZGC:194242"/>
    <property type="match status" value="1"/>
</dbReference>
<dbReference type="OrthoDB" id="9804312at2"/>
<dbReference type="EMBL" id="MZGV01000012">
    <property type="protein sequence ID" value="OPJ62883.1"/>
    <property type="molecule type" value="Genomic_DNA"/>
</dbReference>
<keyword evidence="1 3" id="KW-0808">Transferase</keyword>
<comment type="caution">
    <text evidence="3">The sequence shown here is derived from an EMBL/GenBank/DDBJ whole genome shotgun (WGS) entry which is preliminary data.</text>
</comment>
<dbReference type="RefSeq" id="WP_079422917.1">
    <property type="nucleotide sequence ID" value="NZ_MZGV01000012.1"/>
</dbReference>
<dbReference type="Pfam" id="PF08241">
    <property type="entry name" value="Methyltransf_11"/>
    <property type="match status" value="1"/>
</dbReference>
<proteinExistence type="predicted"/>
<dbReference type="STRING" id="1450648.CLORY_15070"/>
<evidence type="ECO:0000313" key="4">
    <source>
        <dbReference type="Proteomes" id="UP000190080"/>
    </source>
</evidence>
<dbReference type="CDD" id="cd02440">
    <property type="entry name" value="AdoMet_MTases"/>
    <property type="match status" value="1"/>
</dbReference>
<keyword evidence="4" id="KW-1185">Reference proteome</keyword>
<protein>
    <submittedName>
        <fullName evidence="3">Demethylrebeccamycin-D-glucose O-methyltransferase</fullName>
        <ecNumber evidence="3">2.1.1.164</ecNumber>
    </submittedName>
</protein>
<evidence type="ECO:0000313" key="3">
    <source>
        <dbReference type="EMBL" id="OPJ62883.1"/>
    </source>
</evidence>
<dbReference type="GO" id="GO:0008757">
    <property type="term" value="F:S-adenosylmethionine-dependent methyltransferase activity"/>
    <property type="evidence" value="ECO:0007669"/>
    <property type="project" value="InterPro"/>
</dbReference>
<feature type="domain" description="Methyltransferase type 11" evidence="2">
    <location>
        <begin position="40"/>
        <end position="136"/>
    </location>
</feature>
<dbReference type="InterPro" id="IPR029063">
    <property type="entry name" value="SAM-dependent_MTases_sf"/>
</dbReference>
<organism evidence="3 4">
    <name type="scientific">Clostridium oryzae</name>
    <dbReference type="NCBI Taxonomy" id="1450648"/>
    <lineage>
        <taxon>Bacteria</taxon>
        <taxon>Bacillati</taxon>
        <taxon>Bacillota</taxon>
        <taxon>Clostridia</taxon>
        <taxon>Eubacteriales</taxon>
        <taxon>Clostridiaceae</taxon>
        <taxon>Clostridium</taxon>
    </lineage>
</organism>
<evidence type="ECO:0000256" key="1">
    <source>
        <dbReference type="ARBA" id="ARBA00022679"/>
    </source>
</evidence>
<dbReference type="GO" id="GO:0102082">
    <property type="term" value="F:demethylrebeccamycin--D-glucose O-methyltransferase activity"/>
    <property type="evidence" value="ECO:0007669"/>
    <property type="project" value="UniProtKB-EC"/>
</dbReference>